<feature type="region of interest" description="Disordered" evidence="1">
    <location>
        <begin position="1"/>
        <end position="73"/>
    </location>
</feature>
<organism evidence="2 3">
    <name type="scientific">Sphagnum jensenii</name>
    <dbReference type="NCBI Taxonomy" id="128206"/>
    <lineage>
        <taxon>Eukaryota</taxon>
        <taxon>Viridiplantae</taxon>
        <taxon>Streptophyta</taxon>
        <taxon>Embryophyta</taxon>
        <taxon>Bryophyta</taxon>
        <taxon>Sphagnophytina</taxon>
        <taxon>Sphagnopsida</taxon>
        <taxon>Sphagnales</taxon>
        <taxon>Sphagnaceae</taxon>
        <taxon>Sphagnum</taxon>
    </lineage>
</organism>
<protein>
    <submittedName>
        <fullName evidence="2">Uncharacterized protein</fullName>
    </submittedName>
</protein>
<dbReference type="Proteomes" id="UP001497444">
    <property type="component" value="Chromosome 2"/>
</dbReference>
<gene>
    <name evidence="2" type="ORF">CSSPJE1EN1_LOCUS13819</name>
</gene>
<keyword evidence="3" id="KW-1185">Reference proteome</keyword>
<evidence type="ECO:0000256" key="1">
    <source>
        <dbReference type="SAM" id="MobiDB-lite"/>
    </source>
</evidence>
<feature type="compositionally biased region" description="Polar residues" evidence="1">
    <location>
        <begin position="1"/>
        <end position="24"/>
    </location>
</feature>
<evidence type="ECO:0000313" key="2">
    <source>
        <dbReference type="EMBL" id="CAK9268341.1"/>
    </source>
</evidence>
<feature type="compositionally biased region" description="Basic and acidic residues" evidence="1">
    <location>
        <begin position="42"/>
        <end position="57"/>
    </location>
</feature>
<evidence type="ECO:0000313" key="3">
    <source>
        <dbReference type="Proteomes" id="UP001497444"/>
    </source>
</evidence>
<proteinExistence type="predicted"/>
<sequence>MIHFVSDSSSPIKAHIAQQQQSYPSDHGIQKRPRGRSAQKSRNSEKAKRKKSTELLRQRKSHPWVVPTAASAATGGVSETVAVRVSGSVGSDREMGDR</sequence>
<name>A0ABP0WN91_9BRYO</name>
<dbReference type="EMBL" id="OZ020097">
    <property type="protein sequence ID" value="CAK9268341.1"/>
    <property type="molecule type" value="Genomic_DNA"/>
</dbReference>
<accession>A0ABP0WN91</accession>
<reference evidence="2 3" key="1">
    <citation type="submission" date="2024-02" db="EMBL/GenBank/DDBJ databases">
        <authorList>
            <consortium name="ELIXIR-Norway"/>
            <consortium name="Elixir Norway"/>
        </authorList>
    </citation>
    <scope>NUCLEOTIDE SEQUENCE [LARGE SCALE GENOMIC DNA]</scope>
</reference>
<feature type="compositionally biased region" description="Basic residues" evidence="1">
    <location>
        <begin position="30"/>
        <end position="39"/>
    </location>
</feature>